<sequence length="200" mass="21824">MADPRRVEPASAGELLDLVVDRVRSLPSTPHPQGVVVLVDGRSGAGKTSFGRDLAPRLGARLLSLDALYPGWDGLEAGSRAVHETVLSAIDPGYTSWDWDADRAGEWHPLLPVGPDGERGPLVIEGCGALSRANRALADLGIWIDLDDAERRRRAIGRDGETYAPHWERWARQEEAFAARERPRELADLVIVGGYPPVVR</sequence>
<keyword evidence="2" id="KW-1185">Reference proteome</keyword>
<evidence type="ECO:0000313" key="2">
    <source>
        <dbReference type="Proteomes" id="UP000553888"/>
    </source>
</evidence>
<proteinExistence type="predicted"/>
<dbReference type="NCBIfam" id="NF005115">
    <property type="entry name" value="PRK06547.1"/>
    <property type="match status" value="1"/>
</dbReference>
<dbReference type="InterPro" id="IPR027417">
    <property type="entry name" value="P-loop_NTPase"/>
</dbReference>
<dbReference type="GO" id="GO:0016301">
    <property type="term" value="F:kinase activity"/>
    <property type="evidence" value="ECO:0007669"/>
    <property type="project" value="UniProtKB-KW"/>
</dbReference>
<reference evidence="1 2" key="1">
    <citation type="submission" date="2020-07" db="EMBL/GenBank/DDBJ databases">
        <title>Sequencing the genomes of 1000 actinobacteria strains.</title>
        <authorList>
            <person name="Klenk H.-P."/>
        </authorList>
    </citation>
    <scope>NUCLEOTIDE SEQUENCE [LARGE SCALE GENOMIC DNA]</scope>
    <source>
        <strain evidence="1 2">DSM 23141</strain>
    </source>
</reference>
<dbReference type="RefSeq" id="WP_343046736.1">
    <property type="nucleotide sequence ID" value="NZ_JACBZY010000001.1"/>
</dbReference>
<comment type="caution">
    <text evidence="1">The sequence shown here is derived from an EMBL/GenBank/DDBJ whole genome shotgun (WGS) entry which is preliminary data.</text>
</comment>
<protein>
    <submittedName>
        <fullName evidence="1">Uridine kinase</fullName>
    </submittedName>
</protein>
<dbReference type="Gene3D" id="3.40.50.300">
    <property type="entry name" value="P-loop containing nucleotide triphosphate hydrolases"/>
    <property type="match status" value="1"/>
</dbReference>
<dbReference type="AlphaFoldDB" id="A0A852YD68"/>
<dbReference type="Proteomes" id="UP000553888">
    <property type="component" value="Unassembled WGS sequence"/>
</dbReference>
<gene>
    <name evidence="1" type="ORF">BJ979_003099</name>
</gene>
<organism evidence="1 2">
    <name type="scientific">Schumannella luteola</name>
    <dbReference type="NCBI Taxonomy" id="472059"/>
    <lineage>
        <taxon>Bacteria</taxon>
        <taxon>Bacillati</taxon>
        <taxon>Actinomycetota</taxon>
        <taxon>Actinomycetes</taxon>
        <taxon>Micrococcales</taxon>
        <taxon>Microbacteriaceae</taxon>
        <taxon>Schumannella</taxon>
    </lineage>
</organism>
<dbReference type="SUPFAM" id="SSF52540">
    <property type="entry name" value="P-loop containing nucleoside triphosphate hydrolases"/>
    <property type="match status" value="1"/>
</dbReference>
<keyword evidence="1" id="KW-0808">Transferase</keyword>
<dbReference type="EMBL" id="JACBZY010000001">
    <property type="protein sequence ID" value="NYH00474.1"/>
    <property type="molecule type" value="Genomic_DNA"/>
</dbReference>
<accession>A0A852YD68</accession>
<evidence type="ECO:0000313" key="1">
    <source>
        <dbReference type="EMBL" id="NYH00474.1"/>
    </source>
</evidence>
<keyword evidence="1" id="KW-0418">Kinase</keyword>
<name>A0A852YD68_9MICO</name>